<proteinExistence type="predicted"/>
<protein>
    <submittedName>
        <fullName evidence="2">AzlD domain-containing protein</fullName>
    </submittedName>
</protein>
<evidence type="ECO:0000256" key="1">
    <source>
        <dbReference type="SAM" id="Phobius"/>
    </source>
</evidence>
<dbReference type="InterPro" id="IPR008407">
    <property type="entry name" value="Brnchd-chn_aa_trnsp_AzlD"/>
</dbReference>
<keyword evidence="1" id="KW-0812">Transmembrane</keyword>
<name>A0A9E6TRN9_9PSED</name>
<dbReference type="RefSeq" id="WP_186684367.1">
    <property type="nucleotide sequence ID" value="NZ_CP077093.1"/>
</dbReference>
<evidence type="ECO:0000313" key="3">
    <source>
        <dbReference type="Proteomes" id="UP000634530"/>
    </source>
</evidence>
<feature type="transmembrane region" description="Helical" evidence="1">
    <location>
        <begin position="6"/>
        <end position="28"/>
    </location>
</feature>
<gene>
    <name evidence="2" type="ORF">HU752_029990</name>
</gene>
<keyword evidence="3" id="KW-1185">Reference proteome</keyword>
<dbReference type="Proteomes" id="UP000634530">
    <property type="component" value="Chromosome"/>
</dbReference>
<dbReference type="AlphaFoldDB" id="A0A9E6TRN9"/>
<dbReference type="EMBL" id="CP077093">
    <property type="protein sequence ID" value="QXI28064.1"/>
    <property type="molecule type" value="Genomic_DNA"/>
</dbReference>
<reference evidence="2 3" key="2">
    <citation type="journal article" date="2021" name="Microorganisms">
        <title>The Ever-Expanding Pseudomonas Genus: Description of 43 New Species and Partition of the Pseudomonas putida Group.</title>
        <authorList>
            <person name="Girard L."/>
            <person name="Lood C."/>
            <person name="Hofte M."/>
            <person name="Vandamme P."/>
            <person name="Rokni-Zadeh H."/>
            <person name="van Noort V."/>
            <person name="Lavigne R."/>
            <person name="De Mot R."/>
        </authorList>
    </citation>
    <scope>NUCLEOTIDE SEQUENCE [LARGE SCALE GENOMIC DNA]</scope>
    <source>
        <strain evidence="2 3">RW8P3</strain>
    </source>
</reference>
<dbReference type="KEGG" id="pvw:HU752_029990"/>
<sequence length="100" mass="10609">MSELELAAIVGMALVTYLTRVGGLLVTSQRTHFNGFTERFLKNLPAALLAALISPKLASGDPSIWLAALVTVVVVWVSRNTLLGVATGTVACALIRWLMG</sequence>
<organism evidence="2 3">
    <name type="scientific">Pseudomonas vanderleydeniana</name>
    <dbReference type="NCBI Taxonomy" id="2745495"/>
    <lineage>
        <taxon>Bacteria</taxon>
        <taxon>Pseudomonadati</taxon>
        <taxon>Pseudomonadota</taxon>
        <taxon>Gammaproteobacteria</taxon>
        <taxon>Pseudomonadales</taxon>
        <taxon>Pseudomonadaceae</taxon>
        <taxon>Pseudomonas</taxon>
    </lineage>
</organism>
<evidence type="ECO:0000313" key="2">
    <source>
        <dbReference type="EMBL" id="QXI28064.1"/>
    </source>
</evidence>
<feature type="transmembrane region" description="Helical" evidence="1">
    <location>
        <begin position="64"/>
        <end position="95"/>
    </location>
</feature>
<accession>A0A9E6TRN9</accession>
<keyword evidence="1" id="KW-1133">Transmembrane helix</keyword>
<keyword evidence="1" id="KW-0472">Membrane</keyword>
<dbReference type="Pfam" id="PF05437">
    <property type="entry name" value="AzlD"/>
    <property type="match status" value="1"/>
</dbReference>
<reference evidence="2 3" key="1">
    <citation type="journal article" date="2020" name="Microorganisms">
        <title>Reliable Identification of Environmental Pseudomonas Isolates Using the rpoD Gene.</title>
        <authorList>
            <consortium name="The Broad Institute Genome Sequencing Platform"/>
            <person name="Girard L."/>
            <person name="Lood C."/>
            <person name="Rokni-Zadeh H."/>
            <person name="van Noort V."/>
            <person name="Lavigne R."/>
            <person name="De Mot R."/>
        </authorList>
    </citation>
    <scope>NUCLEOTIDE SEQUENCE [LARGE SCALE GENOMIC DNA]</scope>
    <source>
        <strain evidence="2 3">RW8P3</strain>
    </source>
</reference>